<dbReference type="InterPro" id="IPR025207">
    <property type="entry name" value="Sim4_Fta4"/>
</dbReference>
<dbReference type="Pfam" id="PF13093">
    <property type="entry name" value="FTA4"/>
    <property type="match status" value="1"/>
</dbReference>
<protein>
    <recommendedName>
        <fullName evidence="4">Centromere protein Q</fullName>
    </recommendedName>
</protein>
<accession>A0ABN8R4Z4</accession>
<comment type="caution">
    <text evidence="2">The sequence shown here is derived from an EMBL/GenBank/DDBJ whole genome shotgun (WGS) entry which is preliminary data.</text>
</comment>
<feature type="compositionally biased region" description="Polar residues" evidence="1">
    <location>
        <begin position="14"/>
        <end position="25"/>
    </location>
</feature>
<dbReference type="Proteomes" id="UP001159405">
    <property type="component" value="Unassembled WGS sequence"/>
</dbReference>
<keyword evidence="3" id="KW-1185">Reference proteome</keyword>
<evidence type="ECO:0000313" key="3">
    <source>
        <dbReference type="Proteomes" id="UP001159405"/>
    </source>
</evidence>
<sequence>MKYFKGTQRKVRKSTSPLAASSRTHSVARETEDASTSEQTAELPKKNKTPKKRSRDSQKTEGDDNVTSRSRKRKAPPSENKIGHKTSKSAVIGRKNKSKRKELETKQDESTSSMETTDERINQPLVDHSEDLSACELDGNVNLSDNGDSTFLHDADDQQSDRDFLQQQIRVLKTPFELEVDCTALAKIRANDPKHIPLEVIQRALKKVNHKNEDELMRSFNRTAQRKILSRLQQTKPEQTDSKSNMLNEQLQASFHEIKGRVADLEKLHNDVKQKHFEHKNVGILVSQLEAANEEFNSKKLIEEIKRTNTVNKVVNAGLSLSNAPVTHQQLVEILFKD</sequence>
<feature type="region of interest" description="Disordered" evidence="1">
    <location>
        <begin position="1"/>
        <end position="121"/>
    </location>
</feature>
<reference evidence="2 3" key="1">
    <citation type="submission" date="2022-05" db="EMBL/GenBank/DDBJ databases">
        <authorList>
            <consortium name="Genoscope - CEA"/>
            <person name="William W."/>
        </authorList>
    </citation>
    <scope>NUCLEOTIDE SEQUENCE [LARGE SCALE GENOMIC DNA]</scope>
</reference>
<gene>
    <name evidence="2" type="ORF">PLOB_00014358</name>
</gene>
<name>A0ABN8R4Z4_9CNID</name>
<organism evidence="2 3">
    <name type="scientific">Porites lobata</name>
    <dbReference type="NCBI Taxonomy" id="104759"/>
    <lineage>
        <taxon>Eukaryota</taxon>
        <taxon>Metazoa</taxon>
        <taxon>Cnidaria</taxon>
        <taxon>Anthozoa</taxon>
        <taxon>Hexacorallia</taxon>
        <taxon>Scleractinia</taxon>
        <taxon>Fungiina</taxon>
        <taxon>Poritidae</taxon>
        <taxon>Porites</taxon>
    </lineage>
</organism>
<evidence type="ECO:0000256" key="1">
    <source>
        <dbReference type="SAM" id="MobiDB-lite"/>
    </source>
</evidence>
<evidence type="ECO:0008006" key="4">
    <source>
        <dbReference type="Google" id="ProtNLM"/>
    </source>
</evidence>
<proteinExistence type="predicted"/>
<dbReference type="EMBL" id="CALNXK010000184">
    <property type="protein sequence ID" value="CAH3173787.1"/>
    <property type="molecule type" value="Genomic_DNA"/>
</dbReference>
<evidence type="ECO:0000313" key="2">
    <source>
        <dbReference type="EMBL" id="CAH3173787.1"/>
    </source>
</evidence>